<feature type="region of interest" description="Disordered" evidence="1">
    <location>
        <begin position="41"/>
        <end position="70"/>
    </location>
</feature>
<feature type="compositionally biased region" description="Basic and acidic residues" evidence="1">
    <location>
        <begin position="61"/>
        <end position="70"/>
    </location>
</feature>
<reference evidence="2" key="1">
    <citation type="submission" date="2022-09" db="EMBL/GenBank/DDBJ databases">
        <title>The complete genome of Acidovorax sp. 5MLIR.</title>
        <authorList>
            <person name="Liu L."/>
            <person name="Yue J."/>
            <person name="Yang F."/>
            <person name="Yuan J."/>
            <person name="Li L."/>
        </authorList>
    </citation>
    <scope>NUCLEOTIDE SEQUENCE</scope>
    <source>
        <strain evidence="2">5MLIR</strain>
    </source>
</reference>
<sequence>MSRNIKHRDPAPVERNASQWRAISYFLAGIEVLARGDAAAGRRSAADAAPGAGLQALPDGNHGDNRRLIK</sequence>
<dbReference type="Proteomes" id="UP001162800">
    <property type="component" value="Chromosome"/>
</dbReference>
<evidence type="ECO:0000313" key="3">
    <source>
        <dbReference type="Proteomes" id="UP001162800"/>
    </source>
</evidence>
<dbReference type="EMBL" id="CP106881">
    <property type="protein sequence ID" value="UYG51141.1"/>
    <property type="molecule type" value="Genomic_DNA"/>
</dbReference>
<organism evidence="2 3">
    <name type="scientific">Comamonas endophytica</name>
    <dbReference type="NCBI Taxonomy" id="2949090"/>
    <lineage>
        <taxon>Bacteria</taxon>
        <taxon>Pseudomonadati</taxon>
        <taxon>Pseudomonadota</taxon>
        <taxon>Betaproteobacteria</taxon>
        <taxon>Burkholderiales</taxon>
        <taxon>Comamonadaceae</taxon>
        <taxon>Comamonas</taxon>
    </lineage>
</organism>
<feature type="compositionally biased region" description="Low complexity" evidence="1">
    <location>
        <begin position="41"/>
        <end position="60"/>
    </location>
</feature>
<protein>
    <submittedName>
        <fullName evidence="2">Uncharacterized protein</fullName>
    </submittedName>
</protein>
<keyword evidence="3" id="KW-1185">Reference proteome</keyword>
<name>A0ABY6G8D1_9BURK</name>
<evidence type="ECO:0000313" key="2">
    <source>
        <dbReference type="EMBL" id="UYG51141.1"/>
    </source>
</evidence>
<dbReference type="RefSeq" id="WP_231045036.1">
    <property type="nucleotide sequence ID" value="NZ_CP106881.1"/>
</dbReference>
<evidence type="ECO:0000256" key="1">
    <source>
        <dbReference type="SAM" id="MobiDB-lite"/>
    </source>
</evidence>
<gene>
    <name evidence="2" type="ORF">M9799_13745</name>
</gene>
<proteinExistence type="predicted"/>
<accession>A0ABY6G8D1</accession>